<dbReference type="AlphaFoldDB" id="K1XYC8"/>
<comment type="caution">
    <text evidence="3">The sequence shown here is derived from an EMBL/GenBank/DDBJ whole genome shotgun (WGS) entry which is preliminary data.</text>
</comment>
<organism evidence="3">
    <name type="scientific">uncultured bacterium</name>
    <name type="common">gcode 4</name>
    <dbReference type="NCBI Taxonomy" id="1234023"/>
    <lineage>
        <taxon>Bacteria</taxon>
        <taxon>environmental samples</taxon>
    </lineage>
</organism>
<dbReference type="EMBL" id="AMFJ01036085">
    <property type="protein sequence ID" value="EKD25368.1"/>
    <property type="molecule type" value="Genomic_DNA"/>
</dbReference>
<reference evidence="3" key="1">
    <citation type="journal article" date="2012" name="Science">
        <title>Fermentation, hydrogen, and sulfur metabolism in multiple uncultivated bacterial phyla.</title>
        <authorList>
            <person name="Wrighton K.C."/>
            <person name="Thomas B.C."/>
            <person name="Sharon I."/>
            <person name="Miller C.S."/>
            <person name="Castelle C.J."/>
            <person name="VerBerkmoes N.C."/>
            <person name="Wilkins M.J."/>
            <person name="Hettich R.L."/>
            <person name="Lipton M.S."/>
            <person name="Williams K.H."/>
            <person name="Long P.E."/>
            <person name="Banfield J.F."/>
        </authorList>
    </citation>
    <scope>NUCLEOTIDE SEQUENCE [LARGE SCALE GENOMIC DNA]</scope>
</reference>
<keyword evidence="2" id="KW-0732">Signal</keyword>
<evidence type="ECO:0000256" key="1">
    <source>
        <dbReference type="SAM" id="Phobius"/>
    </source>
</evidence>
<proteinExistence type="predicted"/>
<name>K1XYC8_9BACT</name>
<gene>
    <name evidence="3" type="ORF">ACD_80C00078G0002</name>
</gene>
<keyword evidence="1" id="KW-0812">Transmembrane</keyword>
<protein>
    <submittedName>
        <fullName evidence="3">Uncharacterized protein</fullName>
    </submittedName>
</protein>
<keyword evidence="1" id="KW-0472">Membrane</keyword>
<feature type="signal peptide" evidence="2">
    <location>
        <begin position="1"/>
        <end position="21"/>
    </location>
</feature>
<evidence type="ECO:0000256" key="2">
    <source>
        <dbReference type="SAM" id="SignalP"/>
    </source>
</evidence>
<accession>K1XYC8</accession>
<feature type="transmembrane region" description="Helical" evidence="1">
    <location>
        <begin position="162"/>
        <end position="182"/>
    </location>
</feature>
<evidence type="ECO:0000313" key="3">
    <source>
        <dbReference type="EMBL" id="EKD25368.1"/>
    </source>
</evidence>
<sequence>MKKIISILLLIVFVSSNFSFAQTNNTSENIGTVGAVCLQNMDCEDWLECIFPADTGGWTCGTKPTTSNPPTSVMGISCNEDQLVNGQCKLNIYDTLGIRKSVRNQDDATSVGLFVQDIVLSATFFIGTLVTVALVVSGLMFIFASSSGKDPADAKKGIMGSLLGLLIVVSSYVIIRLVQYIAKGF</sequence>
<feature type="chain" id="PRO_5022867868" evidence="2">
    <location>
        <begin position="22"/>
        <end position="185"/>
    </location>
</feature>
<feature type="transmembrane region" description="Helical" evidence="1">
    <location>
        <begin position="118"/>
        <end position="142"/>
    </location>
</feature>
<keyword evidence="1" id="KW-1133">Transmembrane helix</keyword>